<feature type="domain" description="GXWXG" evidence="2">
    <location>
        <begin position="340"/>
        <end position="398"/>
    </location>
</feature>
<dbReference type="Pfam" id="PF14232">
    <property type="entry name" value="DUF4334"/>
    <property type="match status" value="1"/>
</dbReference>
<dbReference type="InterPro" id="IPR025568">
    <property type="entry name" value="DUF4334"/>
</dbReference>
<sequence length="475" mass="52237">MPRLDIWLKGLGLPVSPALVPLMCLQTAFFTPWLPPERCYLLSRLTVWLMAIDNVLDAPELPSPQGPLGTGTGQRATERDTTDARVRAWHEVLAGRADGSTSADPVTRALAEIVAAMEHDGRPELLTVWRKSMHQTLVGMDREREAARTAATGGGMPCLADYLTHGAWTIGVEQQVTALWALMDEPDLPRRLPVLRGALRQAAIAIRLLNDLRGHQRERHEGKTDALAIGLGQQEAYQRAETALDDCRRSLAPLTAAGYGSAVALERVALWHARMYHRFDPVRPGRADSAPLPGEPGATPHAPPTPSARRPKETPPMSTEQEVLDVIASGGEYDDAALAELFDRLEPVDVDLLVGTWEGGGFERTSENAAQLAHMRWYGKRFVDAEHVEPLLCRDEHGAVFSFEGMGLATLREVVFRGKQSAAMVYDQLPIVDHFRRLTDDVLLCVMDKKDDPADFYFHLTRVAGPVSPPAGEDN</sequence>
<evidence type="ECO:0000313" key="5">
    <source>
        <dbReference type="Proteomes" id="UP000288351"/>
    </source>
</evidence>
<gene>
    <name evidence="4" type="ORF">SALB_08467</name>
</gene>
<evidence type="ECO:0008006" key="6">
    <source>
        <dbReference type="Google" id="ProtNLM"/>
    </source>
</evidence>
<dbReference type="RefSeq" id="WP_020931029.1">
    <property type="nucleotide sequence ID" value="NZ_BHXC01000007.1"/>
</dbReference>
<evidence type="ECO:0000259" key="2">
    <source>
        <dbReference type="Pfam" id="PF14231"/>
    </source>
</evidence>
<protein>
    <recommendedName>
        <fullName evidence="6">DUF4334 domain-containing protein</fullName>
    </recommendedName>
</protein>
<dbReference type="Pfam" id="PF14231">
    <property type="entry name" value="GXWXG"/>
    <property type="match status" value="1"/>
</dbReference>
<dbReference type="Gene3D" id="1.10.600.10">
    <property type="entry name" value="Farnesyl Diphosphate Synthase"/>
    <property type="match status" value="1"/>
</dbReference>
<dbReference type="SUPFAM" id="SSF48576">
    <property type="entry name" value="Terpenoid synthases"/>
    <property type="match status" value="1"/>
</dbReference>
<dbReference type="AlphaFoldDB" id="A0A401RDF7"/>
<feature type="domain" description="DUF4334" evidence="3">
    <location>
        <begin position="408"/>
        <end position="462"/>
    </location>
</feature>
<dbReference type="Proteomes" id="UP000288351">
    <property type="component" value="Unassembled WGS sequence"/>
</dbReference>
<dbReference type="Gene3D" id="2.40.128.580">
    <property type="entry name" value="GXWXG domain"/>
    <property type="match status" value="1"/>
</dbReference>
<organism evidence="4 5">
    <name type="scientific">Streptomyces noursei</name>
    <name type="common">Streptomyces albulus</name>
    <dbReference type="NCBI Taxonomy" id="1971"/>
    <lineage>
        <taxon>Bacteria</taxon>
        <taxon>Bacillati</taxon>
        <taxon>Actinomycetota</taxon>
        <taxon>Actinomycetes</taxon>
        <taxon>Kitasatosporales</taxon>
        <taxon>Streptomycetaceae</taxon>
        <taxon>Streptomyces</taxon>
    </lineage>
</organism>
<dbReference type="Pfam" id="PF19086">
    <property type="entry name" value="Terpene_syn_C_2"/>
    <property type="match status" value="1"/>
</dbReference>
<dbReference type="InterPro" id="IPR025951">
    <property type="entry name" value="GXWXG_dom"/>
</dbReference>
<reference evidence="4 5" key="1">
    <citation type="journal article" date="2019" name="Microbiol. Resour. Announc.">
        <title>Draft Genome Sequence of the Most Traditional epsilon-Poly-l-Lysine Producer, Streptomyces albulus NBRC14147.</title>
        <authorList>
            <person name="Yamanaka K."/>
            <person name="Hamano Y."/>
        </authorList>
    </citation>
    <scope>NUCLEOTIDE SEQUENCE [LARGE SCALE GENOMIC DNA]</scope>
    <source>
        <strain evidence="4 5">NBRC 14147</strain>
    </source>
</reference>
<name>A0A401RDF7_STRNR</name>
<dbReference type="EMBL" id="BHXC01000007">
    <property type="protein sequence ID" value="GCB95660.1"/>
    <property type="molecule type" value="Genomic_DNA"/>
</dbReference>
<comment type="caution">
    <text evidence="4">The sequence shown here is derived from an EMBL/GenBank/DDBJ whole genome shotgun (WGS) entry which is preliminary data.</text>
</comment>
<proteinExistence type="predicted"/>
<evidence type="ECO:0000259" key="3">
    <source>
        <dbReference type="Pfam" id="PF14232"/>
    </source>
</evidence>
<accession>A0A401RDF7</accession>
<evidence type="ECO:0000256" key="1">
    <source>
        <dbReference type="SAM" id="MobiDB-lite"/>
    </source>
</evidence>
<dbReference type="InterPro" id="IPR008949">
    <property type="entry name" value="Isoprenoid_synthase_dom_sf"/>
</dbReference>
<evidence type="ECO:0000313" key="4">
    <source>
        <dbReference type="EMBL" id="GCB95660.1"/>
    </source>
</evidence>
<feature type="region of interest" description="Disordered" evidence="1">
    <location>
        <begin position="282"/>
        <end position="319"/>
    </location>
</feature>
<feature type="region of interest" description="Disordered" evidence="1">
    <location>
        <begin position="60"/>
        <end position="82"/>
    </location>
</feature>